<organism evidence="2 3">
    <name type="scientific">Plectonema cf. radiosum LEGE 06105</name>
    <dbReference type="NCBI Taxonomy" id="945769"/>
    <lineage>
        <taxon>Bacteria</taxon>
        <taxon>Bacillati</taxon>
        <taxon>Cyanobacteriota</taxon>
        <taxon>Cyanophyceae</taxon>
        <taxon>Oscillatoriophycideae</taxon>
        <taxon>Oscillatoriales</taxon>
        <taxon>Microcoleaceae</taxon>
        <taxon>Plectonema</taxon>
    </lineage>
</organism>
<proteinExistence type="predicted"/>
<protein>
    <submittedName>
        <fullName evidence="2">Uncharacterized protein</fullName>
    </submittedName>
</protein>
<dbReference type="Proteomes" id="UP000620559">
    <property type="component" value="Unassembled WGS sequence"/>
</dbReference>
<comment type="caution">
    <text evidence="2">The sequence shown here is derived from an EMBL/GenBank/DDBJ whole genome shotgun (WGS) entry which is preliminary data.</text>
</comment>
<dbReference type="RefSeq" id="WP_193917908.1">
    <property type="nucleotide sequence ID" value="NZ_JADEWL010000011.1"/>
</dbReference>
<reference evidence="2" key="1">
    <citation type="submission" date="2020-10" db="EMBL/GenBank/DDBJ databases">
        <authorList>
            <person name="Castelo-Branco R."/>
            <person name="Eusebio N."/>
            <person name="Adriana R."/>
            <person name="Vieira A."/>
            <person name="Brugerolle De Fraissinette N."/>
            <person name="Rezende De Castro R."/>
            <person name="Schneider M.P."/>
            <person name="Vasconcelos V."/>
            <person name="Leao P.N."/>
        </authorList>
    </citation>
    <scope>NUCLEOTIDE SEQUENCE</scope>
    <source>
        <strain evidence="2">LEGE 06105</strain>
    </source>
</reference>
<keyword evidence="3" id="KW-1185">Reference proteome</keyword>
<evidence type="ECO:0000313" key="3">
    <source>
        <dbReference type="Proteomes" id="UP000620559"/>
    </source>
</evidence>
<feature type="signal peptide" evidence="1">
    <location>
        <begin position="1"/>
        <end position="24"/>
    </location>
</feature>
<gene>
    <name evidence="2" type="ORF">IQ247_05645</name>
</gene>
<accession>A0A8J7F9Q9</accession>
<evidence type="ECO:0000256" key="1">
    <source>
        <dbReference type="SAM" id="SignalP"/>
    </source>
</evidence>
<feature type="chain" id="PRO_5035171922" evidence="1">
    <location>
        <begin position="25"/>
        <end position="113"/>
    </location>
</feature>
<name>A0A8J7F9Q9_9CYAN</name>
<keyword evidence="1" id="KW-0732">Signal</keyword>
<dbReference type="AlphaFoldDB" id="A0A8J7F9Q9"/>
<evidence type="ECO:0000313" key="2">
    <source>
        <dbReference type="EMBL" id="MBE9212198.1"/>
    </source>
</evidence>
<dbReference type="EMBL" id="JADEWL010000011">
    <property type="protein sequence ID" value="MBE9212198.1"/>
    <property type="molecule type" value="Genomic_DNA"/>
</dbReference>
<sequence>MIKKISTLGLLAAAFLIVPNAAFAEQGTTQEANQEATVIGSGSRVIQRGNQVSIQRQERLGPGNRRCNVGSQSQQSNQRIDQNAVAIDGGVVNQNADQVNIQRQLILGSRHCY</sequence>